<protein>
    <submittedName>
        <fullName evidence="1">DgyrCDS9497</fullName>
    </submittedName>
</protein>
<name>A0A7I8VZC2_9ANNE</name>
<dbReference type="AlphaFoldDB" id="A0A7I8VZC2"/>
<keyword evidence="2" id="KW-1185">Reference proteome</keyword>
<reference evidence="1 2" key="1">
    <citation type="submission" date="2020-08" db="EMBL/GenBank/DDBJ databases">
        <authorList>
            <person name="Hejnol A."/>
        </authorList>
    </citation>
    <scope>NUCLEOTIDE SEQUENCE [LARGE SCALE GENOMIC DNA]</scope>
</reference>
<dbReference type="Proteomes" id="UP000549394">
    <property type="component" value="Unassembled WGS sequence"/>
</dbReference>
<proteinExistence type="predicted"/>
<accession>A0A7I8VZC2</accession>
<evidence type="ECO:0000313" key="1">
    <source>
        <dbReference type="EMBL" id="CAD5120947.1"/>
    </source>
</evidence>
<evidence type="ECO:0000313" key="2">
    <source>
        <dbReference type="Proteomes" id="UP000549394"/>
    </source>
</evidence>
<comment type="caution">
    <text evidence="1">The sequence shown here is derived from an EMBL/GenBank/DDBJ whole genome shotgun (WGS) entry which is preliminary data.</text>
</comment>
<gene>
    <name evidence="1" type="ORF">DGYR_LOCUS8954</name>
</gene>
<sequence>MNQSDVNNEIKPIYASKVQVPVSGTSTTIQTEKVKVILPHLGKNYDINAKHYLGVKLIYSSDNIVPIMDPGNYSANKKSAYINLPLGCYRTPLFQTTADVTTNLVN</sequence>
<organism evidence="1 2">
    <name type="scientific">Dimorphilus gyrociliatus</name>
    <dbReference type="NCBI Taxonomy" id="2664684"/>
    <lineage>
        <taxon>Eukaryota</taxon>
        <taxon>Metazoa</taxon>
        <taxon>Spiralia</taxon>
        <taxon>Lophotrochozoa</taxon>
        <taxon>Annelida</taxon>
        <taxon>Polychaeta</taxon>
        <taxon>Polychaeta incertae sedis</taxon>
        <taxon>Dinophilidae</taxon>
        <taxon>Dimorphilus</taxon>
    </lineage>
</organism>
<dbReference type="EMBL" id="CAJFCJ010000013">
    <property type="protein sequence ID" value="CAD5120947.1"/>
    <property type="molecule type" value="Genomic_DNA"/>
</dbReference>